<organism evidence="3 4">
    <name type="scientific">Novosphingobium tardum</name>
    <dbReference type="NCBI Taxonomy" id="1538021"/>
    <lineage>
        <taxon>Bacteria</taxon>
        <taxon>Pseudomonadati</taxon>
        <taxon>Pseudomonadota</taxon>
        <taxon>Alphaproteobacteria</taxon>
        <taxon>Sphingomonadales</taxon>
        <taxon>Sphingomonadaceae</taxon>
        <taxon>Novosphingobium</taxon>
    </lineage>
</organism>
<dbReference type="Pfam" id="PF04536">
    <property type="entry name" value="TPM_phosphatase"/>
    <property type="match status" value="1"/>
</dbReference>
<dbReference type="PANTHER" id="PTHR30373:SF8">
    <property type="entry name" value="BLL7265 PROTEIN"/>
    <property type="match status" value="1"/>
</dbReference>
<dbReference type="EMBL" id="JBHSDR010000004">
    <property type="protein sequence ID" value="MFC4294911.1"/>
    <property type="molecule type" value="Genomic_DNA"/>
</dbReference>
<protein>
    <submittedName>
        <fullName evidence="3">TPM domain-containing protein</fullName>
    </submittedName>
</protein>
<proteinExistence type="predicted"/>
<gene>
    <name evidence="3" type="ORF">ACFO0A_07525</name>
</gene>
<keyword evidence="1" id="KW-0472">Membrane</keyword>
<comment type="caution">
    <text evidence="3">The sequence shown here is derived from an EMBL/GenBank/DDBJ whole genome shotgun (WGS) entry which is preliminary data.</text>
</comment>
<keyword evidence="4" id="KW-1185">Reference proteome</keyword>
<sequence length="229" mass="24799">MSHPSPAMLSDADHDRVSAAVSSAEGASAGEIVTILTDRSDGYTDVALAWAAFAAFTALVVLSLFPAFYLGLFDRVAGTWASEWTSREVFALAATVAMLKFLGTLLIQLWQPLKFFLVPPPVKSGRVRGRAVTCFKVGAERRTHGRTGILIYLSMREHRAEIVADEAIASKVAPEVWGEAMAAMLAELRRGNVADGVIAAVERVGAILAQHFPRHENDVNELPDRLIEV</sequence>
<feature type="domain" description="TPM" evidence="2">
    <location>
        <begin position="145"/>
        <end position="206"/>
    </location>
</feature>
<dbReference type="InterPro" id="IPR007621">
    <property type="entry name" value="TPM_dom"/>
</dbReference>
<feature type="transmembrane region" description="Helical" evidence="1">
    <location>
        <begin position="89"/>
        <end position="110"/>
    </location>
</feature>
<dbReference type="RefSeq" id="WP_379538393.1">
    <property type="nucleotide sequence ID" value="NZ_JBHSDR010000004.1"/>
</dbReference>
<dbReference type="Gene3D" id="3.10.310.50">
    <property type="match status" value="1"/>
</dbReference>
<evidence type="ECO:0000256" key="1">
    <source>
        <dbReference type="SAM" id="Phobius"/>
    </source>
</evidence>
<feature type="transmembrane region" description="Helical" evidence="1">
    <location>
        <begin position="47"/>
        <end position="69"/>
    </location>
</feature>
<dbReference type="Proteomes" id="UP001595828">
    <property type="component" value="Unassembled WGS sequence"/>
</dbReference>
<keyword evidence="1" id="KW-1133">Transmembrane helix</keyword>
<name>A0ABV8RRK6_9SPHN</name>
<evidence type="ECO:0000259" key="2">
    <source>
        <dbReference type="Pfam" id="PF04536"/>
    </source>
</evidence>
<keyword evidence="1" id="KW-0812">Transmembrane</keyword>
<accession>A0ABV8RRK6</accession>
<evidence type="ECO:0000313" key="3">
    <source>
        <dbReference type="EMBL" id="MFC4294911.1"/>
    </source>
</evidence>
<evidence type="ECO:0000313" key="4">
    <source>
        <dbReference type="Proteomes" id="UP001595828"/>
    </source>
</evidence>
<reference evidence="4" key="1">
    <citation type="journal article" date="2019" name="Int. J. Syst. Evol. Microbiol.">
        <title>The Global Catalogue of Microorganisms (GCM) 10K type strain sequencing project: providing services to taxonomists for standard genome sequencing and annotation.</title>
        <authorList>
            <consortium name="The Broad Institute Genomics Platform"/>
            <consortium name="The Broad Institute Genome Sequencing Center for Infectious Disease"/>
            <person name="Wu L."/>
            <person name="Ma J."/>
        </authorList>
    </citation>
    <scope>NUCLEOTIDE SEQUENCE [LARGE SCALE GENOMIC DNA]</scope>
    <source>
        <strain evidence="4">CGMCC 1.12989</strain>
    </source>
</reference>
<dbReference type="PANTHER" id="PTHR30373">
    <property type="entry name" value="UPF0603 PROTEIN YGCG"/>
    <property type="match status" value="1"/>
</dbReference>